<keyword evidence="1 7" id="KW-0479">Metal-binding</keyword>
<evidence type="ECO:0000256" key="6">
    <source>
        <dbReference type="ARBA" id="ARBA00059927"/>
    </source>
</evidence>
<keyword evidence="2" id="KW-0677">Repeat</keyword>
<keyword evidence="5 7" id="KW-0440">LIM domain</keyword>
<dbReference type="AlphaFoldDB" id="A0A6I9YYA9"/>
<feature type="domain" description="LIM zinc-binding" evidence="8">
    <location>
        <begin position="1"/>
        <end position="61"/>
    </location>
</feature>
<accession>A0A6I9YYA9</accession>
<dbReference type="PROSITE" id="PS50023">
    <property type="entry name" value="LIM_DOMAIN_2"/>
    <property type="match status" value="2"/>
</dbReference>
<comment type="function">
    <text evidence="6">May have an involvement in muscle development or hypertrophy. Isoform 2 binds to RBP-J and plays a negative regulatory role in the RBP-J-mediated transcription in mammalian systems.</text>
</comment>
<dbReference type="GO" id="GO:0044325">
    <property type="term" value="F:transmembrane transporter binding"/>
    <property type="evidence" value="ECO:0007669"/>
    <property type="project" value="TreeGrafter"/>
</dbReference>
<dbReference type="PROSITE" id="PS00478">
    <property type="entry name" value="LIM_DOMAIN_1"/>
    <property type="match status" value="3"/>
</dbReference>
<protein>
    <submittedName>
        <fullName evidence="10">Four and a half LIM domains protein 1</fullName>
    </submittedName>
</protein>
<dbReference type="GeneID" id="106554825"/>
<dbReference type="RefSeq" id="XP_013929034.1">
    <property type="nucleotide sequence ID" value="XM_014073559.1"/>
</dbReference>
<dbReference type="FunFam" id="2.10.110.10:FF:000072">
    <property type="entry name" value="Four and a half LIM domains protein 1"/>
    <property type="match status" value="1"/>
</dbReference>
<evidence type="ECO:0000313" key="10">
    <source>
        <dbReference type="RefSeq" id="XP_013929034.1"/>
    </source>
</evidence>
<dbReference type="PANTHER" id="PTHR47029:SF2">
    <property type="entry name" value="FOUR AND A HALF LIM DOMAINS PROTEIN 1"/>
    <property type="match status" value="1"/>
</dbReference>
<name>A0A6I9YYA9_9SAUR</name>
<evidence type="ECO:0000259" key="8">
    <source>
        <dbReference type="PROSITE" id="PS50023"/>
    </source>
</evidence>
<sequence length="181" mass="20303">KCKGCQKPIVAGDQNVEYKKTVWHKDCFICSHCKQVIGTASFFPKGDEIYCVSCHEQKFAKNCVKCKNAITSGGVSYQDQPYHAECFVCATCTKKLGGQRFTAVEDLFYCVDCYKSFVAKKCNGCKNPITGFGKGTNVVSHEGHSWHEYCFNCKKCSIPLANKPFVFHLEQVYCPNCAKKL</sequence>
<dbReference type="SUPFAM" id="SSF57716">
    <property type="entry name" value="Glucocorticoid receptor-like (DNA-binding domain)"/>
    <property type="match status" value="4"/>
</dbReference>
<evidence type="ECO:0000256" key="5">
    <source>
        <dbReference type="ARBA" id="ARBA00023038"/>
    </source>
</evidence>
<keyword evidence="3" id="KW-0863">Zinc-finger</keyword>
<dbReference type="InterPro" id="IPR042997">
    <property type="entry name" value="Fhl1"/>
</dbReference>
<evidence type="ECO:0000313" key="9">
    <source>
        <dbReference type="Proteomes" id="UP000504617"/>
    </source>
</evidence>
<dbReference type="PANTHER" id="PTHR47029">
    <property type="entry name" value="FOUR AND A HALF LIM DOMAINS PROTEIN 1"/>
    <property type="match status" value="1"/>
</dbReference>
<dbReference type="SMART" id="SM00132">
    <property type="entry name" value="LIM"/>
    <property type="match status" value="3"/>
</dbReference>
<proteinExistence type="predicted"/>
<evidence type="ECO:0000256" key="2">
    <source>
        <dbReference type="ARBA" id="ARBA00022737"/>
    </source>
</evidence>
<dbReference type="Gene3D" id="2.10.110.10">
    <property type="entry name" value="Cysteine Rich Protein"/>
    <property type="match status" value="3"/>
</dbReference>
<dbReference type="GO" id="GO:0008270">
    <property type="term" value="F:zinc ion binding"/>
    <property type="evidence" value="ECO:0007669"/>
    <property type="project" value="UniProtKB-KW"/>
</dbReference>
<keyword evidence="4 7" id="KW-0862">Zinc</keyword>
<feature type="non-terminal residue" evidence="10">
    <location>
        <position position="1"/>
    </location>
</feature>
<dbReference type="OrthoDB" id="1112565at2759"/>
<gene>
    <name evidence="10" type="primary">FHL1</name>
</gene>
<dbReference type="KEGG" id="tsr:106554825"/>
<feature type="domain" description="LIM zinc-binding" evidence="8">
    <location>
        <begin position="120"/>
        <end position="181"/>
    </location>
</feature>
<dbReference type="FunFam" id="2.10.110.10:FF:000050">
    <property type="entry name" value="Four and a half LIM domains protein 1"/>
    <property type="match status" value="1"/>
</dbReference>
<dbReference type="InterPro" id="IPR001781">
    <property type="entry name" value="Znf_LIM"/>
</dbReference>
<dbReference type="CTD" id="2273"/>
<reference evidence="10" key="1">
    <citation type="submission" date="2025-08" db="UniProtKB">
        <authorList>
            <consortium name="RefSeq"/>
        </authorList>
    </citation>
    <scope>IDENTIFICATION</scope>
</reference>
<dbReference type="FunFam" id="2.10.110.10:FF:000013">
    <property type="entry name" value="Four and a half LIM domains 1"/>
    <property type="match status" value="1"/>
</dbReference>
<dbReference type="GO" id="GO:0007517">
    <property type="term" value="P:muscle organ development"/>
    <property type="evidence" value="ECO:0007669"/>
    <property type="project" value="InterPro"/>
</dbReference>
<evidence type="ECO:0000256" key="7">
    <source>
        <dbReference type="PROSITE-ProRule" id="PRU00125"/>
    </source>
</evidence>
<evidence type="ECO:0000256" key="3">
    <source>
        <dbReference type="ARBA" id="ARBA00022771"/>
    </source>
</evidence>
<organism evidence="9 10">
    <name type="scientific">Thamnophis sirtalis</name>
    <dbReference type="NCBI Taxonomy" id="35019"/>
    <lineage>
        <taxon>Eukaryota</taxon>
        <taxon>Metazoa</taxon>
        <taxon>Chordata</taxon>
        <taxon>Craniata</taxon>
        <taxon>Vertebrata</taxon>
        <taxon>Euteleostomi</taxon>
        <taxon>Lepidosauria</taxon>
        <taxon>Squamata</taxon>
        <taxon>Bifurcata</taxon>
        <taxon>Unidentata</taxon>
        <taxon>Episquamata</taxon>
        <taxon>Toxicofera</taxon>
        <taxon>Serpentes</taxon>
        <taxon>Colubroidea</taxon>
        <taxon>Colubridae</taxon>
        <taxon>Natricinae</taxon>
        <taxon>Thamnophis</taxon>
    </lineage>
</organism>
<keyword evidence="9" id="KW-1185">Reference proteome</keyword>
<dbReference type="Pfam" id="PF00412">
    <property type="entry name" value="LIM"/>
    <property type="match status" value="3"/>
</dbReference>
<evidence type="ECO:0000256" key="1">
    <source>
        <dbReference type="ARBA" id="ARBA00022723"/>
    </source>
</evidence>
<evidence type="ECO:0000256" key="4">
    <source>
        <dbReference type="ARBA" id="ARBA00022833"/>
    </source>
</evidence>
<dbReference type="Proteomes" id="UP000504617">
    <property type="component" value="Unplaced"/>
</dbReference>